<dbReference type="AlphaFoldDB" id="A0A8D9GXG0"/>
<gene>
    <name evidence="2" type="ORF">BRAPAZ1V2_A01P29940.2</name>
</gene>
<dbReference type="Proteomes" id="UP000694005">
    <property type="component" value="Chromosome A01"/>
</dbReference>
<reference evidence="2 3" key="1">
    <citation type="submission" date="2021-07" db="EMBL/GenBank/DDBJ databases">
        <authorList>
            <consortium name="Genoscope - CEA"/>
            <person name="William W."/>
        </authorList>
    </citation>
    <scope>NUCLEOTIDE SEQUENCE [LARGE SCALE GENOMIC DNA]</scope>
</reference>
<feature type="region of interest" description="Disordered" evidence="1">
    <location>
        <begin position="33"/>
        <end position="103"/>
    </location>
</feature>
<organism evidence="2 3">
    <name type="scientific">Brassica campestris</name>
    <name type="common">Field mustard</name>
    <dbReference type="NCBI Taxonomy" id="3711"/>
    <lineage>
        <taxon>Eukaryota</taxon>
        <taxon>Viridiplantae</taxon>
        <taxon>Streptophyta</taxon>
        <taxon>Embryophyta</taxon>
        <taxon>Tracheophyta</taxon>
        <taxon>Spermatophyta</taxon>
        <taxon>Magnoliopsida</taxon>
        <taxon>eudicotyledons</taxon>
        <taxon>Gunneridae</taxon>
        <taxon>Pentapetalae</taxon>
        <taxon>rosids</taxon>
        <taxon>malvids</taxon>
        <taxon>Brassicales</taxon>
        <taxon>Brassicaceae</taxon>
        <taxon>Brassiceae</taxon>
        <taxon>Brassica</taxon>
    </lineage>
</organism>
<feature type="non-terminal residue" evidence="2">
    <location>
        <position position="103"/>
    </location>
</feature>
<dbReference type="EMBL" id="LS974617">
    <property type="protein sequence ID" value="CAG7888918.1"/>
    <property type="molecule type" value="Genomic_DNA"/>
</dbReference>
<name>A0A8D9GXG0_BRACM</name>
<accession>A0A8D9GXG0</accession>
<evidence type="ECO:0000256" key="1">
    <source>
        <dbReference type="SAM" id="MobiDB-lite"/>
    </source>
</evidence>
<feature type="compositionally biased region" description="Basic and acidic residues" evidence="1">
    <location>
        <begin position="84"/>
        <end position="103"/>
    </location>
</feature>
<evidence type="ECO:0000313" key="3">
    <source>
        <dbReference type="Proteomes" id="UP000694005"/>
    </source>
</evidence>
<dbReference type="Gramene" id="A01p29940.2_BraZ1">
    <property type="protein sequence ID" value="A01p29940.2_BraZ1.CDS.1"/>
    <property type="gene ID" value="A01g29940.2_BraZ1"/>
</dbReference>
<proteinExistence type="predicted"/>
<evidence type="ECO:0000313" key="2">
    <source>
        <dbReference type="EMBL" id="CAG7888918.1"/>
    </source>
</evidence>
<protein>
    <submittedName>
        <fullName evidence="2">Uncharacterized protein</fullName>
    </submittedName>
</protein>
<sequence length="103" mass="11617">MKKTLAKEFGTHAEDEGANVLDFLYVSPAKATKAEDLRRRSTRNRTIKDEDAEDKKKAQQAEAGLKRKEKAAAKRKAAASMKQKQAELKNQEQAKLMNEEQAK</sequence>
<feature type="compositionally biased region" description="Basic and acidic residues" evidence="1">
    <location>
        <begin position="46"/>
        <end position="72"/>
    </location>
</feature>